<keyword evidence="1" id="KW-0547">Nucleotide-binding</keyword>
<dbReference type="EMBL" id="JAXAVX010000022">
    <property type="protein sequence ID" value="MDX8153840.1"/>
    <property type="molecule type" value="Genomic_DNA"/>
</dbReference>
<dbReference type="RefSeq" id="WP_319955989.1">
    <property type="nucleotide sequence ID" value="NZ_JAXAVX010000022.1"/>
</dbReference>
<dbReference type="PANTHER" id="PTHR16305:SF35">
    <property type="entry name" value="TRANSCRIPTIONAL ACTIVATOR DOMAIN"/>
    <property type="match status" value="1"/>
</dbReference>
<feature type="domain" description="HTH luxR-type" evidence="4">
    <location>
        <begin position="943"/>
        <end position="1008"/>
    </location>
</feature>
<sequence>MGTRVTSARVVGRSAELAELRAALLDAAARRPSLAFVAGESGVGKTRLVRELRQLVAATPVAAPVPSVAPDRPAGATEEAGALVLAGECVQLGDGELAYAPLVGALRPLLRDAHPVLETLDPATRRALGRVLPGLDGAGEAPGPDVDDGQGRLFEALLELLDRLAADRPLLLILEDLHWADRSTRAFLTFLVRSLVQERLLVVGTYRHDELHRRHPMRPLLAELERDARARRIELRPLDREELGELLADLLGTPPDEALLGRLHGRSEGNPLFAEELLAAGPDGRGALPSTLRDALMVRTERLPADAQELLRVIAVGQRVDHDALADVAGLDPRPLRDALREAVAQQIVVVDEDGRYAFRHALLREVVDDDLLPGERAELHRALATVLERRLAEGASGVHLTSGIAHHYAAAGDQPAALRTAVRAARAAREVHAHGEEADLLERALGLWPAVPDAEAIAGAPRVLLLRDAAQAHAHLAEHERAESLLLAGLDLGDEQDDPRLTAGLLERLARAQWALLRPLEALATTERALGLLDGLVCVEHARLVSWKAKARMLQGRYGEVVALAREALVLAHAVGDRISESRARNALGVALAATGRPDDGARELRRAIALAERDGAVAELGAGYVNLADALHIAGRTREAREVTRTGLRVVPAPGSDHRWQQAVLSELSFALGDWDEAAAVLPDVTERRSSEVGRLNLLLRHADLALGRGDHEQAAALLPEIELLGERSTEPQFHVPVAMTRARYEERVGDLDAARRAIDAGLDRIELCAEDQARMALLSAIGVEIEATAAQRERDRRADDGPARERASAMLRRVEAAAADAGPTERANLLHARADHDRACGVDDHATWVAVAAAWEALEYPYPAARAHRAAAEAALRDRDRAAAEASLAAARSIAERLGARWLVADLERLAARGRLRATEPPDAAAPEERPAADRAADPAAEDPYGLTPREREVLALVADGATNRVIGERLFMAEKTASVHVSRILAKLGVRSRTEAAGVAHRQGLVD</sequence>
<dbReference type="InterPro" id="IPR036388">
    <property type="entry name" value="WH-like_DNA-bd_sf"/>
</dbReference>
<dbReference type="SUPFAM" id="SSF52540">
    <property type="entry name" value="P-loop containing nucleoside triphosphate hydrolases"/>
    <property type="match status" value="1"/>
</dbReference>
<dbReference type="InterPro" id="IPR041664">
    <property type="entry name" value="AAA_16"/>
</dbReference>
<dbReference type="InterPro" id="IPR016032">
    <property type="entry name" value="Sig_transdc_resp-reg_C-effctor"/>
</dbReference>
<dbReference type="PANTHER" id="PTHR16305">
    <property type="entry name" value="TESTICULAR SOLUBLE ADENYLYL CYCLASE"/>
    <property type="match status" value="1"/>
</dbReference>
<evidence type="ECO:0000313" key="6">
    <source>
        <dbReference type="Proteomes" id="UP001277761"/>
    </source>
</evidence>
<evidence type="ECO:0000256" key="1">
    <source>
        <dbReference type="ARBA" id="ARBA00022741"/>
    </source>
</evidence>
<name>A0ABU4VQT9_9ACTN</name>
<feature type="region of interest" description="Disordered" evidence="3">
    <location>
        <begin position="919"/>
        <end position="948"/>
    </location>
</feature>
<dbReference type="PRINTS" id="PR00038">
    <property type="entry name" value="HTHLUXR"/>
</dbReference>
<protein>
    <submittedName>
        <fullName evidence="5">AAA family ATPase</fullName>
    </submittedName>
</protein>
<dbReference type="PROSITE" id="PS50043">
    <property type="entry name" value="HTH_LUXR_2"/>
    <property type="match status" value="1"/>
</dbReference>
<dbReference type="Pfam" id="PF00196">
    <property type="entry name" value="GerE"/>
    <property type="match status" value="1"/>
</dbReference>
<evidence type="ECO:0000259" key="4">
    <source>
        <dbReference type="PROSITE" id="PS50043"/>
    </source>
</evidence>
<evidence type="ECO:0000256" key="2">
    <source>
        <dbReference type="ARBA" id="ARBA00022840"/>
    </source>
</evidence>
<comment type="caution">
    <text evidence="5">The sequence shown here is derived from an EMBL/GenBank/DDBJ whole genome shotgun (WGS) entry which is preliminary data.</text>
</comment>
<reference evidence="5 6" key="1">
    <citation type="submission" date="2023-11" db="EMBL/GenBank/DDBJ databases">
        <authorList>
            <person name="Xu M."/>
            <person name="Jiang T."/>
        </authorList>
    </citation>
    <scope>NUCLEOTIDE SEQUENCE [LARGE SCALE GENOMIC DNA]</scope>
    <source>
        <strain evidence="5 6">SD</strain>
    </source>
</reference>
<dbReference type="Gene3D" id="3.40.50.300">
    <property type="entry name" value="P-loop containing nucleotide triphosphate hydrolases"/>
    <property type="match status" value="1"/>
</dbReference>
<dbReference type="CDD" id="cd06170">
    <property type="entry name" value="LuxR_C_like"/>
    <property type="match status" value="1"/>
</dbReference>
<keyword evidence="2" id="KW-0067">ATP-binding</keyword>
<keyword evidence="6" id="KW-1185">Reference proteome</keyword>
<dbReference type="InterPro" id="IPR000792">
    <property type="entry name" value="Tscrpt_reg_LuxR_C"/>
</dbReference>
<proteinExistence type="predicted"/>
<dbReference type="InterPro" id="IPR027417">
    <property type="entry name" value="P-loop_NTPase"/>
</dbReference>
<dbReference type="SMART" id="SM00421">
    <property type="entry name" value="HTH_LUXR"/>
    <property type="match status" value="1"/>
</dbReference>
<gene>
    <name evidence="5" type="ORF">SK069_19740</name>
</gene>
<dbReference type="SUPFAM" id="SSF46894">
    <property type="entry name" value="C-terminal effector domain of the bipartite response regulators"/>
    <property type="match status" value="1"/>
</dbReference>
<evidence type="ECO:0000313" key="5">
    <source>
        <dbReference type="EMBL" id="MDX8153840.1"/>
    </source>
</evidence>
<feature type="compositionally biased region" description="Basic and acidic residues" evidence="3">
    <location>
        <begin position="930"/>
        <end position="940"/>
    </location>
</feature>
<dbReference type="Gene3D" id="1.10.10.10">
    <property type="entry name" value="Winged helix-like DNA-binding domain superfamily/Winged helix DNA-binding domain"/>
    <property type="match status" value="1"/>
</dbReference>
<dbReference type="Gene3D" id="1.25.40.10">
    <property type="entry name" value="Tetratricopeptide repeat domain"/>
    <property type="match status" value="1"/>
</dbReference>
<accession>A0ABU4VQT9</accession>
<dbReference type="InterPro" id="IPR011990">
    <property type="entry name" value="TPR-like_helical_dom_sf"/>
</dbReference>
<organism evidence="5 6">
    <name type="scientific">Patulibacter brassicae</name>
    <dbReference type="NCBI Taxonomy" id="1705717"/>
    <lineage>
        <taxon>Bacteria</taxon>
        <taxon>Bacillati</taxon>
        <taxon>Actinomycetota</taxon>
        <taxon>Thermoleophilia</taxon>
        <taxon>Solirubrobacterales</taxon>
        <taxon>Patulibacteraceae</taxon>
        <taxon>Patulibacter</taxon>
    </lineage>
</organism>
<dbReference type="Proteomes" id="UP001277761">
    <property type="component" value="Unassembled WGS sequence"/>
</dbReference>
<dbReference type="Pfam" id="PF13191">
    <property type="entry name" value="AAA_16"/>
    <property type="match status" value="1"/>
</dbReference>
<dbReference type="SUPFAM" id="SSF48452">
    <property type="entry name" value="TPR-like"/>
    <property type="match status" value="1"/>
</dbReference>
<evidence type="ECO:0000256" key="3">
    <source>
        <dbReference type="SAM" id="MobiDB-lite"/>
    </source>
</evidence>